<dbReference type="InterPro" id="IPR036770">
    <property type="entry name" value="Ankyrin_rpt-contain_sf"/>
</dbReference>
<dbReference type="PANTHER" id="PTHR10039">
    <property type="entry name" value="AMELOGENIN"/>
    <property type="match status" value="1"/>
</dbReference>
<keyword evidence="4" id="KW-1185">Reference proteome</keyword>
<dbReference type="SUPFAM" id="SSF52540">
    <property type="entry name" value="P-loop containing nucleoside triphosphate hydrolases"/>
    <property type="match status" value="1"/>
</dbReference>
<gene>
    <name evidence="3" type="ORF">K432DRAFT_340366</name>
</gene>
<dbReference type="OrthoDB" id="194358at2759"/>
<dbReference type="InterPro" id="IPR056884">
    <property type="entry name" value="NPHP3-like_N"/>
</dbReference>
<organism evidence="3 4">
    <name type="scientific">Lepidopterella palustris CBS 459.81</name>
    <dbReference type="NCBI Taxonomy" id="1314670"/>
    <lineage>
        <taxon>Eukaryota</taxon>
        <taxon>Fungi</taxon>
        <taxon>Dikarya</taxon>
        <taxon>Ascomycota</taxon>
        <taxon>Pezizomycotina</taxon>
        <taxon>Dothideomycetes</taxon>
        <taxon>Pleosporomycetidae</taxon>
        <taxon>Mytilinidiales</taxon>
        <taxon>Argynnaceae</taxon>
        <taxon>Lepidopterella</taxon>
    </lineage>
</organism>
<sequence>MAHEQNWIIHSFQEQLGVTLLGGHKVVEDTSSYLNLPAIEVSEHIGRNHMDMCRFTGPNDVEYRKIASALRRITSSVFSQLKRGGKLPLNEEQKRMLLDSLRFDQIDARQMTIKNAHAKTCKWLLKNDQYVDWLDATKLDEHHGFLWIKGKPGTGKSTLMKFALANARKAMKDRTVISFFFNARGEGLEKSTIGTYQSLLLQLLERFPALQCVFDSLGLSTSSIRIDHQWSVESLKTLLEQAIQSLGESSVVCFIDALDECEERQIRDMISFFEHIGELAVSANIRFQVCFSSRHYPHITIRKGLGLVLEGQEGHDQDIANYLDSELKIGHTKIAEQIRIELQEKASGIFMWVILVVGILNKEYDGGRMHALRRRLREIPGDLHELFRDILTRDSNNRDELVLCVQWVLFSRQPLNPEQLYFAILSGVDPEALSKWDPNETPLDVIKRFILDSSKGLAEITTSKVQKVQFIHESVKDFLLKENGLGNIWPDLKSNFLGQSHDQLKHCCLNYINIDVSPHLELNKSHSKASSQEAAALRKSATATFPFLEYAVRNVLYHADIAAGNSVAQENFIQSFPLPDWIRLNNLFEKHEVRRHKQNVSLLYILAEGNMSNLIKVHPSILSCFEVEEERYGPPLFAALATGSEEAFRAFMEAHVVNQSPESRLYNLWRQYCQDEGSQRKFGRDFKFSQRRTVLSYLAELNYKVILAFALETGKADVDSKDTDGRTPLSWAA</sequence>
<keyword evidence="1" id="KW-0677">Repeat</keyword>
<dbReference type="PANTHER" id="PTHR10039:SF5">
    <property type="entry name" value="NACHT DOMAIN-CONTAINING PROTEIN"/>
    <property type="match status" value="1"/>
</dbReference>
<dbReference type="Gene3D" id="1.25.40.20">
    <property type="entry name" value="Ankyrin repeat-containing domain"/>
    <property type="match status" value="1"/>
</dbReference>
<evidence type="ECO:0000259" key="2">
    <source>
        <dbReference type="Pfam" id="PF24883"/>
    </source>
</evidence>
<reference evidence="3 4" key="1">
    <citation type="journal article" date="2016" name="Nat. Commun.">
        <title>Ectomycorrhizal ecology is imprinted in the genome of the dominant symbiotic fungus Cenococcum geophilum.</title>
        <authorList>
            <consortium name="DOE Joint Genome Institute"/>
            <person name="Peter M."/>
            <person name="Kohler A."/>
            <person name="Ohm R.A."/>
            <person name="Kuo A."/>
            <person name="Krutzmann J."/>
            <person name="Morin E."/>
            <person name="Arend M."/>
            <person name="Barry K.W."/>
            <person name="Binder M."/>
            <person name="Choi C."/>
            <person name="Clum A."/>
            <person name="Copeland A."/>
            <person name="Grisel N."/>
            <person name="Haridas S."/>
            <person name="Kipfer T."/>
            <person name="LaButti K."/>
            <person name="Lindquist E."/>
            <person name="Lipzen A."/>
            <person name="Maire R."/>
            <person name="Meier B."/>
            <person name="Mihaltcheva S."/>
            <person name="Molinier V."/>
            <person name="Murat C."/>
            <person name="Poggeler S."/>
            <person name="Quandt C.A."/>
            <person name="Sperisen C."/>
            <person name="Tritt A."/>
            <person name="Tisserant E."/>
            <person name="Crous P.W."/>
            <person name="Henrissat B."/>
            <person name="Nehls U."/>
            <person name="Egli S."/>
            <person name="Spatafora J.W."/>
            <person name="Grigoriev I.V."/>
            <person name="Martin F.M."/>
        </authorList>
    </citation>
    <scope>NUCLEOTIDE SEQUENCE [LARGE SCALE GENOMIC DNA]</scope>
    <source>
        <strain evidence="3 4">CBS 459.81</strain>
    </source>
</reference>
<dbReference type="Pfam" id="PF24883">
    <property type="entry name" value="NPHP3_N"/>
    <property type="match status" value="1"/>
</dbReference>
<protein>
    <recommendedName>
        <fullName evidence="2">Nephrocystin 3-like N-terminal domain-containing protein</fullName>
    </recommendedName>
</protein>
<dbReference type="EMBL" id="KV745798">
    <property type="protein sequence ID" value="OCK73384.1"/>
    <property type="molecule type" value="Genomic_DNA"/>
</dbReference>
<feature type="non-terminal residue" evidence="3">
    <location>
        <position position="733"/>
    </location>
</feature>
<dbReference type="InterPro" id="IPR027417">
    <property type="entry name" value="P-loop_NTPase"/>
</dbReference>
<dbReference type="AlphaFoldDB" id="A0A8E2J944"/>
<feature type="domain" description="Nephrocystin 3-like N-terminal" evidence="2">
    <location>
        <begin position="120"/>
        <end position="294"/>
    </location>
</feature>
<dbReference type="Proteomes" id="UP000250266">
    <property type="component" value="Unassembled WGS sequence"/>
</dbReference>
<evidence type="ECO:0000313" key="3">
    <source>
        <dbReference type="EMBL" id="OCK73384.1"/>
    </source>
</evidence>
<evidence type="ECO:0000256" key="1">
    <source>
        <dbReference type="ARBA" id="ARBA00022737"/>
    </source>
</evidence>
<dbReference type="Gene3D" id="3.40.50.300">
    <property type="entry name" value="P-loop containing nucleotide triphosphate hydrolases"/>
    <property type="match status" value="1"/>
</dbReference>
<dbReference type="SUPFAM" id="SSF48403">
    <property type="entry name" value="Ankyrin repeat"/>
    <property type="match status" value="1"/>
</dbReference>
<name>A0A8E2J944_9PEZI</name>
<accession>A0A8E2J944</accession>
<evidence type="ECO:0000313" key="4">
    <source>
        <dbReference type="Proteomes" id="UP000250266"/>
    </source>
</evidence>
<proteinExistence type="predicted"/>